<feature type="binding site" evidence="7">
    <location>
        <position position="18"/>
    </location>
    <ligand>
        <name>3-phosphoshikimate</name>
        <dbReference type="ChEBI" id="CHEBI:145989"/>
    </ligand>
</feature>
<feature type="binding site" evidence="7">
    <location>
        <position position="332"/>
    </location>
    <ligand>
        <name>phosphoenolpyruvate</name>
        <dbReference type="ChEBI" id="CHEBI:58702"/>
    </ligand>
</feature>
<dbReference type="Gene3D" id="3.65.10.10">
    <property type="entry name" value="Enolpyruvate transferase domain"/>
    <property type="match status" value="2"/>
</dbReference>
<feature type="binding site" evidence="7">
    <location>
        <position position="373"/>
    </location>
    <ligand>
        <name>phosphoenolpyruvate</name>
        <dbReference type="ChEBI" id="CHEBI:58702"/>
    </ligand>
</feature>
<evidence type="ECO:0000256" key="2">
    <source>
        <dbReference type="ARBA" id="ARBA00009948"/>
    </source>
</evidence>
<evidence type="ECO:0000256" key="7">
    <source>
        <dbReference type="HAMAP-Rule" id="MF_00210"/>
    </source>
</evidence>
<keyword evidence="10" id="KW-1185">Reference proteome</keyword>
<evidence type="ECO:0000256" key="3">
    <source>
        <dbReference type="ARBA" id="ARBA00022605"/>
    </source>
</evidence>
<evidence type="ECO:0000313" key="9">
    <source>
        <dbReference type="EMBL" id="MCT4793949.1"/>
    </source>
</evidence>
<keyword evidence="3 7" id="KW-0028">Amino-acid biosynthesis</keyword>
<comment type="caution">
    <text evidence="7">Lacks conserved residue(s) required for the propagation of feature annotation.</text>
</comment>
<dbReference type="NCBIfam" id="TIGR01356">
    <property type="entry name" value="aroA"/>
    <property type="match status" value="1"/>
</dbReference>
<feature type="binding site" evidence="7">
    <location>
        <position position="150"/>
    </location>
    <ligand>
        <name>3-phosphoshikimate</name>
        <dbReference type="ChEBI" id="CHEBI:145989"/>
    </ligand>
</feature>
<sequence>MGLTGRIRVPSDKSITHRAVMFGAVAHGVTTIHDPLLGADCRSTMEAMRRLGATVEERADRVVITGTDKMASTTIDCGNSGTTMRLLTGLLVGYDGTYELMGDESLSKRPMGRVTVPLRERGANIEGDYAPIRIRGSELGRIDYTLPVASAQVKSAILLAGLRAKGETIVREPMLSRDHTERMLPLFGGRIDVTIEDGVRVIRLDPGGLKGATVHVPADPSSAAFFWAGAAIVPNSRVTTVDVCLNETRIGFLRTLERMGASVSIERARPLGEETVADVTVSTSTLRGIELGGEAIPHQIDELPLFALVASQATSPSTVRDAGELRVKETDRIRTVVTELKTLGVDIEETEDGFTVRPSPIRGGDVDAFGDHRLSMMLQIAALLTDDPVHIHGMDVSDVSYPQFHQDLQRLGREIE</sequence>
<evidence type="ECO:0000256" key="6">
    <source>
        <dbReference type="ARBA" id="ARBA00044633"/>
    </source>
</evidence>
<dbReference type="RefSeq" id="WP_034815188.1">
    <property type="nucleotide sequence ID" value="NZ_JANIEK010000001.1"/>
</dbReference>
<comment type="subunit">
    <text evidence="7">Monomer.</text>
</comment>
<keyword evidence="5 7" id="KW-0057">Aromatic amino acid biosynthesis</keyword>
<comment type="function">
    <text evidence="7">Catalyzes the transfer of the enolpyruvyl moiety of phosphoenolpyruvate (PEP) to the 5-hydroxyl of shikimate-3-phosphate (S3P) to produce enolpyruvyl shikimate-3-phosphate and inorganic phosphate.</text>
</comment>
<comment type="similarity">
    <text evidence="2 7">Belongs to the EPSP synthase family.</text>
</comment>
<dbReference type="EMBL" id="JANIEK010000001">
    <property type="protein sequence ID" value="MCT4793949.1"/>
    <property type="molecule type" value="Genomic_DNA"/>
</dbReference>
<dbReference type="SUPFAM" id="SSF55205">
    <property type="entry name" value="EPT/RTPC-like"/>
    <property type="match status" value="1"/>
</dbReference>
<comment type="subcellular location">
    <subcellularLocation>
        <location evidence="7">Cytoplasm</location>
    </subcellularLocation>
</comment>
<evidence type="ECO:0000256" key="1">
    <source>
        <dbReference type="ARBA" id="ARBA00004811"/>
    </source>
</evidence>
<dbReference type="Proteomes" id="UP001206821">
    <property type="component" value="Unassembled WGS sequence"/>
</dbReference>
<comment type="caution">
    <text evidence="9">The sequence shown here is derived from an EMBL/GenBank/DDBJ whole genome shotgun (WGS) entry which is preliminary data.</text>
</comment>
<reference evidence="9 10" key="1">
    <citation type="submission" date="2022-07" db="EMBL/GenBank/DDBJ databases">
        <title>Genomic and pangenome structural analysis of the polyextremophile Exiguobacterium.</title>
        <authorList>
            <person name="Shen L."/>
        </authorList>
    </citation>
    <scope>NUCLEOTIDE SEQUENCE [LARGE SCALE GENOMIC DNA]</scope>
    <source>
        <strain evidence="9 10">12_1</strain>
    </source>
</reference>
<dbReference type="Pfam" id="PF00275">
    <property type="entry name" value="EPSP_synthase"/>
    <property type="match status" value="1"/>
</dbReference>
<feature type="binding site" evidence="7">
    <location>
        <position position="13"/>
    </location>
    <ligand>
        <name>3-phosphoshikimate</name>
        <dbReference type="ChEBI" id="CHEBI:145989"/>
    </ligand>
</feature>
<evidence type="ECO:0000313" key="10">
    <source>
        <dbReference type="Proteomes" id="UP001206821"/>
    </source>
</evidence>
<feature type="binding site" evidence="7">
    <location>
        <position position="301"/>
    </location>
    <ligand>
        <name>3-phosphoshikimate</name>
        <dbReference type="ChEBI" id="CHEBI:145989"/>
    </ligand>
</feature>
<evidence type="ECO:0000256" key="4">
    <source>
        <dbReference type="ARBA" id="ARBA00022679"/>
    </source>
</evidence>
<feature type="binding site" evidence="7">
    <location>
        <position position="14"/>
    </location>
    <ligand>
        <name>3-phosphoshikimate</name>
        <dbReference type="ChEBI" id="CHEBI:145989"/>
    </ligand>
</feature>
<dbReference type="InterPro" id="IPR023193">
    <property type="entry name" value="EPSP_synthase_CS"/>
</dbReference>
<dbReference type="PROSITE" id="PS00104">
    <property type="entry name" value="EPSP_SYNTHASE_1"/>
    <property type="match status" value="1"/>
</dbReference>
<dbReference type="HAMAP" id="MF_00210">
    <property type="entry name" value="EPSP_synth"/>
    <property type="match status" value="1"/>
</dbReference>
<keyword evidence="4 7" id="KW-0808">Transferase</keyword>
<organism evidence="9 10">
    <name type="scientific">Exiguobacterium alkaliphilum</name>
    <dbReference type="NCBI Taxonomy" id="1428684"/>
    <lineage>
        <taxon>Bacteria</taxon>
        <taxon>Bacillati</taxon>
        <taxon>Bacillota</taxon>
        <taxon>Bacilli</taxon>
        <taxon>Bacillales</taxon>
        <taxon>Bacillales Family XII. Incertae Sedis</taxon>
        <taxon>Exiguobacterium</taxon>
    </lineage>
</organism>
<feature type="binding site" evidence="7">
    <location>
        <position position="328"/>
    </location>
    <ligand>
        <name>3-phosphoshikimate</name>
        <dbReference type="ChEBI" id="CHEBI:145989"/>
    </ligand>
</feature>
<comment type="pathway">
    <text evidence="1 7">Metabolic intermediate biosynthesis; chorismate biosynthesis; chorismate from D-erythrose 4-phosphate and phosphoenolpyruvate: step 6/7.</text>
</comment>
<dbReference type="InterPro" id="IPR006264">
    <property type="entry name" value="EPSP_synthase"/>
</dbReference>
<dbReference type="CDD" id="cd01556">
    <property type="entry name" value="EPSP_synthase"/>
    <property type="match status" value="1"/>
</dbReference>
<dbReference type="InterPro" id="IPR013792">
    <property type="entry name" value="RNA3'P_cycl/enolpyr_Trfase_a/b"/>
</dbReference>
<dbReference type="InterPro" id="IPR001986">
    <property type="entry name" value="Enolpyruvate_Tfrase_dom"/>
</dbReference>
<feature type="binding site" evidence="7">
    <location>
        <position position="152"/>
    </location>
    <ligand>
        <name>phosphoenolpyruvate</name>
        <dbReference type="ChEBI" id="CHEBI:58702"/>
    </ligand>
</feature>
<feature type="active site" description="Proton acceptor" evidence="7">
    <location>
        <position position="301"/>
    </location>
</feature>
<evidence type="ECO:0000256" key="5">
    <source>
        <dbReference type="ARBA" id="ARBA00023141"/>
    </source>
</evidence>
<keyword evidence="7" id="KW-0963">Cytoplasm</keyword>
<feature type="binding site" evidence="7">
    <location>
        <position position="109"/>
    </location>
    <ligand>
        <name>phosphoenolpyruvate</name>
        <dbReference type="ChEBI" id="CHEBI:58702"/>
    </ligand>
</feature>
<dbReference type="PROSITE" id="PS00885">
    <property type="entry name" value="EPSP_SYNTHASE_2"/>
    <property type="match status" value="1"/>
</dbReference>
<gene>
    <name evidence="7 9" type="primary">aroA</name>
    <name evidence="9" type="ORF">NQG31_00260</name>
</gene>
<protein>
    <recommendedName>
        <fullName evidence="7">3-phosphoshikimate 1-carboxyvinyltransferase</fullName>
        <ecNumber evidence="7">2.5.1.19</ecNumber>
    </recommendedName>
    <alternativeName>
        <fullName evidence="7">5-enolpyruvylshikimate-3-phosphate synthase</fullName>
        <shortName evidence="7">EPSP synthase</shortName>
        <shortName evidence="7">EPSPS</shortName>
    </alternativeName>
</protein>
<proteinExistence type="inferred from homology"/>
<feature type="domain" description="Enolpyruvate transferase" evidence="8">
    <location>
        <begin position="3"/>
        <end position="408"/>
    </location>
</feature>
<comment type="catalytic activity">
    <reaction evidence="6">
        <text>3-phosphoshikimate + phosphoenolpyruvate = 5-O-(1-carboxyvinyl)-3-phosphoshikimate + phosphate</text>
        <dbReference type="Rhea" id="RHEA:21256"/>
        <dbReference type="ChEBI" id="CHEBI:43474"/>
        <dbReference type="ChEBI" id="CHEBI:57701"/>
        <dbReference type="ChEBI" id="CHEBI:58702"/>
        <dbReference type="ChEBI" id="CHEBI:145989"/>
        <dbReference type="EC" id="2.5.1.19"/>
    </reaction>
    <physiologicalReaction direction="left-to-right" evidence="6">
        <dbReference type="Rhea" id="RHEA:21257"/>
    </physiologicalReaction>
</comment>
<feature type="binding site" evidence="7">
    <location>
        <position position="152"/>
    </location>
    <ligand>
        <name>3-phosphoshikimate</name>
        <dbReference type="ChEBI" id="CHEBI:145989"/>
    </ligand>
</feature>
<dbReference type="PANTHER" id="PTHR21090">
    <property type="entry name" value="AROM/DEHYDROQUINATE SYNTHASE"/>
    <property type="match status" value="1"/>
</dbReference>
<dbReference type="PANTHER" id="PTHR21090:SF5">
    <property type="entry name" value="PENTAFUNCTIONAL AROM POLYPEPTIDE"/>
    <property type="match status" value="1"/>
</dbReference>
<evidence type="ECO:0000259" key="8">
    <source>
        <dbReference type="Pfam" id="PF00275"/>
    </source>
</evidence>
<name>A0ABT2KU89_9BACL</name>
<dbReference type="PIRSF" id="PIRSF000505">
    <property type="entry name" value="EPSPS"/>
    <property type="match status" value="1"/>
</dbReference>
<dbReference type="InterPro" id="IPR036968">
    <property type="entry name" value="Enolpyruvate_Tfrase_sf"/>
</dbReference>
<dbReference type="EC" id="2.5.1.19" evidence="7"/>
<dbReference type="GO" id="GO:0003866">
    <property type="term" value="F:3-phosphoshikimate 1-carboxyvinyltransferase activity"/>
    <property type="evidence" value="ECO:0007669"/>
    <property type="project" value="UniProtKB-EC"/>
</dbReference>
<feature type="binding site" evidence="7">
    <location>
        <position position="81"/>
    </location>
    <ligand>
        <name>phosphoenolpyruvate</name>
        <dbReference type="ChEBI" id="CHEBI:58702"/>
    </ligand>
</feature>
<accession>A0ABT2KU89</accession>
<feature type="binding site" evidence="7">
    <location>
        <position position="13"/>
    </location>
    <ligand>
        <name>phosphoenolpyruvate</name>
        <dbReference type="ChEBI" id="CHEBI:58702"/>
    </ligand>
</feature>